<protein>
    <recommendedName>
        <fullName evidence="1">NAD-dependent epimerase/dehydratase domain-containing protein</fullName>
    </recommendedName>
</protein>
<sequence>MASSTGKRIVFTGGSGKAGRWCIPYLLEKGHQVLNLDLIDFPKDHLPEGKSVYTMKTDLTDAGQTFNALSSLFSMEEYGLAKHPGPPDAVIHFAAYARNMIVPDSETYRGNVMSTYNVIEAASKLGVKKIVIASSETTYGVCFTQGDSDYDSFPLDEDTYDRNPMDTYACSKLTGERIGRSFARRFGTDIYALIIGNVIEPHEYERDFPQHVGKPETRKRNAWSYIDARDLGQICDLCVKKDGLGFQVFNATNDTASLSVPTKEYLQKEYPDIKITRELGEWEAPLSNKKIRDVLGYKDVHDWRKYYKHEGDKRK</sequence>
<feature type="domain" description="NAD-dependent epimerase/dehydratase" evidence="1">
    <location>
        <begin position="9"/>
        <end position="212"/>
    </location>
</feature>
<dbReference type="EMBL" id="LFJN01000009">
    <property type="protein sequence ID" value="KPI41392.1"/>
    <property type="molecule type" value="Genomic_DNA"/>
</dbReference>
<dbReference type="InterPro" id="IPR036291">
    <property type="entry name" value="NAD(P)-bd_dom_sf"/>
</dbReference>
<proteinExistence type="predicted"/>
<dbReference type="Gene3D" id="3.40.50.720">
    <property type="entry name" value="NAD(P)-binding Rossmann-like Domain"/>
    <property type="match status" value="1"/>
</dbReference>
<name>A0A0N1HB25_9EURO</name>
<reference evidence="2 3" key="1">
    <citation type="submission" date="2015-06" db="EMBL/GenBank/DDBJ databases">
        <title>Draft genome of the ant-associated black yeast Phialophora attae CBS 131958.</title>
        <authorList>
            <person name="Moreno L.F."/>
            <person name="Stielow B.J."/>
            <person name="de Hoog S."/>
            <person name="Vicente V.A."/>
            <person name="Weiss V.A."/>
            <person name="de Vries M."/>
            <person name="Cruz L.M."/>
            <person name="Souza E.M."/>
        </authorList>
    </citation>
    <scope>NUCLEOTIDE SEQUENCE [LARGE SCALE GENOMIC DNA]</scope>
    <source>
        <strain evidence="2 3">CBS 131958</strain>
    </source>
</reference>
<gene>
    <name evidence="2" type="ORF">AB675_9020</name>
</gene>
<dbReference type="PANTHER" id="PTHR43103:SF6">
    <property type="entry name" value="PUTATIVE-RELATED"/>
    <property type="match status" value="1"/>
</dbReference>
<evidence type="ECO:0000259" key="1">
    <source>
        <dbReference type="Pfam" id="PF01370"/>
    </source>
</evidence>
<dbReference type="AlphaFoldDB" id="A0A0N1HB25"/>
<dbReference type="STRING" id="1664694.A0A0N1HB25"/>
<dbReference type="SUPFAM" id="SSF51735">
    <property type="entry name" value="NAD(P)-binding Rossmann-fold domains"/>
    <property type="match status" value="1"/>
</dbReference>
<dbReference type="Pfam" id="PF01370">
    <property type="entry name" value="Epimerase"/>
    <property type="match status" value="1"/>
</dbReference>
<dbReference type="Proteomes" id="UP000038010">
    <property type="component" value="Unassembled WGS sequence"/>
</dbReference>
<accession>A0A0N1HB25</accession>
<dbReference type="PANTHER" id="PTHR43103">
    <property type="entry name" value="NUCLEOSIDE-DIPHOSPHATE-SUGAR EPIMERASE"/>
    <property type="match status" value="1"/>
</dbReference>
<dbReference type="OrthoDB" id="202470at2759"/>
<evidence type="ECO:0000313" key="2">
    <source>
        <dbReference type="EMBL" id="KPI41392.1"/>
    </source>
</evidence>
<dbReference type="CDD" id="cd08946">
    <property type="entry name" value="SDR_e"/>
    <property type="match status" value="1"/>
</dbReference>
<organism evidence="2 3">
    <name type="scientific">Cyphellophora attinorum</name>
    <dbReference type="NCBI Taxonomy" id="1664694"/>
    <lineage>
        <taxon>Eukaryota</taxon>
        <taxon>Fungi</taxon>
        <taxon>Dikarya</taxon>
        <taxon>Ascomycota</taxon>
        <taxon>Pezizomycotina</taxon>
        <taxon>Eurotiomycetes</taxon>
        <taxon>Chaetothyriomycetidae</taxon>
        <taxon>Chaetothyriales</taxon>
        <taxon>Cyphellophoraceae</taxon>
        <taxon>Cyphellophora</taxon>
    </lineage>
</organism>
<dbReference type="VEuPathDB" id="FungiDB:AB675_9020"/>
<dbReference type="RefSeq" id="XP_018001355.1">
    <property type="nucleotide sequence ID" value="XM_018149520.1"/>
</dbReference>
<comment type="caution">
    <text evidence="2">The sequence shown here is derived from an EMBL/GenBank/DDBJ whole genome shotgun (WGS) entry which is preliminary data.</text>
</comment>
<keyword evidence="3" id="KW-1185">Reference proteome</keyword>
<dbReference type="InterPro" id="IPR001509">
    <property type="entry name" value="Epimerase_deHydtase"/>
</dbReference>
<evidence type="ECO:0000313" key="3">
    <source>
        <dbReference type="Proteomes" id="UP000038010"/>
    </source>
</evidence>
<dbReference type="GeneID" id="28741400"/>